<evidence type="ECO:0000256" key="9">
    <source>
        <dbReference type="RuleBase" id="RU361228"/>
    </source>
</evidence>
<evidence type="ECO:0000313" key="12">
    <source>
        <dbReference type="EMBL" id="CAF1319595.1"/>
    </source>
</evidence>
<dbReference type="Gene3D" id="3.90.176.10">
    <property type="entry name" value="Toxin ADP-ribosyltransferase, Chain A, domain 1"/>
    <property type="match status" value="1"/>
</dbReference>
<keyword evidence="10" id="KW-0963">Cytoplasm</keyword>
<feature type="repeat" description="TPR" evidence="8">
    <location>
        <begin position="585"/>
        <end position="618"/>
    </location>
</feature>
<comment type="catalytic activity">
    <reaction evidence="7 9">
        <text>L-arginyl-[protein] + NAD(+) = N(omega)-(ADP-D-ribosyl)-L-arginyl-[protein] + nicotinamide + H(+)</text>
        <dbReference type="Rhea" id="RHEA:19149"/>
        <dbReference type="Rhea" id="RHEA-COMP:10532"/>
        <dbReference type="Rhea" id="RHEA-COMP:15087"/>
        <dbReference type="ChEBI" id="CHEBI:15378"/>
        <dbReference type="ChEBI" id="CHEBI:17154"/>
        <dbReference type="ChEBI" id="CHEBI:29965"/>
        <dbReference type="ChEBI" id="CHEBI:57540"/>
        <dbReference type="ChEBI" id="CHEBI:142554"/>
        <dbReference type="EC" id="2.4.2.31"/>
    </reaction>
</comment>
<comment type="similarity">
    <text evidence="1 9">Belongs to the Arg-specific ADP-ribosyltransferase family.</text>
</comment>
<dbReference type="GO" id="GO:0005871">
    <property type="term" value="C:kinesin complex"/>
    <property type="evidence" value="ECO:0007669"/>
    <property type="project" value="UniProtKB-UniRule"/>
</dbReference>
<proteinExistence type="inferred from homology"/>
<dbReference type="Pfam" id="PF01129">
    <property type="entry name" value="ART"/>
    <property type="match status" value="1"/>
</dbReference>
<keyword evidence="9" id="KW-0521">NADP</keyword>
<evidence type="ECO:0000313" key="14">
    <source>
        <dbReference type="Proteomes" id="UP000663844"/>
    </source>
</evidence>
<protein>
    <recommendedName>
        <fullName evidence="9 10">Multifunctional fusion protein</fullName>
    </recommendedName>
    <domain>
        <recommendedName>
            <fullName evidence="9">NAD(P)(+)--arginine ADP-ribosyltransferase</fullName>
            <ecNumber evidence="9">2.4.2.31</ecNumber>
        </recommendedName>
        <alternativeName>
            <fullName evidence="9">Mono(ADP-ribosyl)transferase</fullName>
        </alternativeName>
    </domain>
    <domain>
        <recommendedName>
            <fullName evidence="10">Kinesin light chain</fullName>
        </recommendedName>
    </domain>
</protein>
<dbReference type="GO" id="GO:0016779">
    <property type="term" value="F:nucleotidyltransferase activity"/>
    <property type="evidence" value="ECO:0007669"/>
    <property type="project" value="UniProtKB-KW"/>
</dbReference>
<dbReference type="PRINTS" id="PR00381">
    <property type="entry name" value="KINESINLIGHT"/>
</dbReference>
<gene>
    <name evidence="12" type="ORF">JYZ213_LOCUS33324</name>
    <name evidence="13" type="ORF">OXD698_LOCUS16068</name>
</gene>
<evidence type="ECO:0000256" key="10">
    <source>
        <dbReference type="RuleBase" id="RU367020"/>
    </source>
</evidence>
<dbReference type="PANTHER" id="PTHR45641:SF1">
    <property type="entry name" value="AAA+ ATPASE DOMAIN-CONTAINING PROTEIN"/>
    <property type="match status" value="1"/>
</dbReference>
<reference evidence="13" key="1">
    <citation type="submission" date="2021-02" db="EMBL/GenBank/DDBJ databases">
        <authorList>
            <person name="Nowell W R."/>
        </authorList>
    </citation>
    <scope>NUCLEOTIDE SEQUENCE</scope>
</reference>
<dbReference type="SMART" id="SM00671">
    <property type="entry name" value="SEL1"/>
    <property type="match status" value="5"/>
</dbReference>
<feature type="repeat" description="TPR" evidence="8">
    <location>
        <begin position="501"/>
        <end position="534"/>
    </location>
</feature>
<dbReference type="GO" id="GO:0106274">
    <property type="term" value="F:NAD+-protein-arginine ADP-ribosyltransferase activity"/>
    <property type="evidence" value="ECO:0007669"/>
    <property type="project" value="UniProtKB-EC"/>
</dbReference>
<dbReference type="PROSITE" id="PS50293">
    <property type="entry name" value="TPR_REGION"/>
    <property type="match status" value="5"/>
</dbReference>
<dbReference type="Pfam" id="PF13424">
    <property type="entry name" value="TPR_12"/>
    <property type="match status" value="3"/>
</dbReference>
<dbReference type="InterPro" id="IPR000768">
    <property type="entry name" value="ART"/>
</dbReference>
<keyword evidence="10" id="KW-0505">Motor protein</keyword>
<dbReference type="SUPFAM" id="SSF56399">
    <property type="entry name" value="ADP-ribosylation"/>
    <property type="match status" value="1"/>
</dbReference>
<comment type="similarity">
    <text evidence="10">Belongs to the kinesin light chain family.</text>
</comment>
<evidence type="ECO:0000256" key="5">
    <source>
        <dbReference type="ARBA" id="ARBA00022737"/>
    </source>
</evidence>
<dbReference type="EMBL" id="CAJNOG010000626">
    <property type="protein sequence ID" value="CAF1319595.1"/>
    <property type="molecule type" value="Genomic_DNA"/>
</dbReference>
<feature type="repeat" description="TPR" evidence="8">
    <location>
        <begin position="669"/>
        <end position="702"/>
    </location>
</feature>
<organism evidence="13 14">
    <name type="scientific">Adineta steineri</name>
    <dbReference type="NCBI Taxonomy" id="433720"/>
    <lineage>
        <taxon>Eukaryota</taxon>
        <taxon>Metazoa</taxon>
        <taxon>Spiralia</taxon>
        <taxon>Gnathifera</taxon>
        <taxon>Rotifera</taxon>
        <taxon>Eurotatoria</taxon>
        <taxon>Bdelloidea</taxon>
        <taxon>Adinetida</taxon>
        <taxon>Adinetidae</taxon>
        <taxon>Adineta</taxon>
    </lineage>
</organism>
<dbReference type="InterPro" id="IPR011990">
    <property type="entry name" value="TPR-like_helical_dom_sf"/>
</dbReference>
<dbReference type="EC" id="2.4.2.31" evidence="9"/>
<dbReference type="EMBL" id="CAJOAZ010001085">
    <property type="protein sequence ID" value="CAF3761894.1"/>
    <property type="molecule type" value="Genomic_DNA"/>
</dbReference>
<feature type="repeat" description="TPR" evidence="8">
    <location>
        <begin position="459"/>
        <end position="492"/>
    </location>
</feature>
<comment type="function">
    <text evidence="10">Kinesin is a microtubule-associated force-producing protein that play a role in organelle transport.</text>
</comment>
<evidence type="ECO:0000256" key="4">
    <source>
        <dbReference type="ARBA" id="ARBA00022695"/>
    </source>
</evidence>
<comment type="subcellular location">
    <subcellularLocation>
        <location evidence="10">Cytoplasm</location>
        <location evidence="10">Cytoskeleton</location>
    </subcellularLocation>
</comment>
<evidence type="ECO:0000256" key="11">
    <source>
        <dbReference type="SAM" id="MobiDB-lite"/>
    </source>
</evidence>
<dbReference type="InterPro" id="IPR019734">
    <property type="entry name" value="TPR_rpt"/>
</dbReference>
<evidence type="ECO:0000256" key="1">
    <source>
        <dbReference type="ARBA" id="ARBA00009558"/>
    </source>
</evidence>
<evidence type="ECO:0000256" key="2">
    <source>
        <dbReference type="ARBA" id="ARBA00022676"/>
    </source>
</evidence>
<dbReference type="AlphaFoldDB" id="A0A818Z0D8"/>
<evidence type="ECO:0000256" key="3">
    <source>
        <dbReference type="ARBA" id="ARBA00022679"/>
    </source>
</evidence>
<keyword evidence="9" id="KW-0520">NAD</keyword>
<evidence type="ECO:0000256" key="7">
    <source>
        <dbReference type="ARBA" id="ARBA00047597"/>
    </source>
</evidence>
<keyword evidence="10" id="KW-0493">Microtubule</keyword>
<accession>A0A818Z0D8</accession>
<dbReference type="Proteomes" id="UP000663844">
    <property type="component" value="Unassembled WGS sequence"/>
</dbReference>
<evidence type="ECO:0000313" key="13">
    <source>
        <dbReference type="EMBL" id="CAF3761894.1"/>
    </source>
</evidence>
<dbReference type="SUPFAM" id="SSF48452">
    <property type="entry name" value="TPR-like"/>
    <property type="match status" value="2"/>
</dbReference>
<dbReference type="GO" id="GO:0005874">
    <property type="term" value="C:microtubule"/>
    <property type="evidence" value="ECO:0007669"/>
    <property type="project" value="UniProtKB-UniRule"/>
</dbReference>
<keyword evidence="6 8" id="KW-0802">TPR repeat</keyword>
<feature type="repeat" description="TPR" evidence="8">
    <location>
        <begin position="627"/>
        <end position="660"/>
    </location>
</feature>
<comment type="caution">
    <text evidence="13">The sequence shown here is derived from an EMBL/GenBank/DDBJ whole genome shotgun (WGS) entry which is preliminary data.</text>
</comment>
<feature type="repeat" description="TPR" evidence="8">
    <location>
        <begin position="543"/>
        <end position="576"/>
    </location>
</feature>
<dbReference type="SMART" id="SM00028">
    <property type="entry name" value="TPR"/>
    <property type="match status" value="8"/>
</dbReference>
<dbReference type="PROSITE" id="PS51996">
    <property type="entry name" value="TR_MART"/>
    <property type="match status" value="1"/>
</dbReference>
<dbReference type="InterPro" id="IPR006597">
    <property type="entry name" value="Sel1-like"/>
</dbReference>
<dbReference type="Proteomes" id="UP000663845">
    <property type="component" value="Unassembled WGS sequence"/>
</dbReference>
<evidence type="ECO:0000256" key="8">
    <source>
        <dbReference type="PROSITE-ProRule" id="PRU00339"/>
    </source>
</evidence>
<keyword evidence="5" id="KW-0677">Repeat</keyword>
<keyword evidence="4" id="KW-0548">Nucleotidyltransferase</keyword>
<sequence>MDPKSSKLSVKSSHGATASSVRQSRQRVAQNYLLIWVDTSIDEADKDCQNTLAQLKSVVNDVNLCTEPEQCIQALTKVDKEQTFVITSGSLGQDLVPKIHAVAQLDAIYIFCGNKSRHEGWVQKWTKIKGVHTNIKDICQALQMAVKQCDQDTIAVSFLAVNEMASSDNLNQLEPTFMYTQLFKEILLDIKYGDKAIKDLAVCCRDVFSGNPSELKVINEFERDYNPQRAIWWYTRECFTYKMLNQALRTLDADIIINMGFFLRDVHTQIQQLHEQQVSKYGRKSFEVYRGQGLMKSDFEKLQKAKCGLMSFNNFLSTSKDKEVSFKFAGRASTESNKVGILFIMSIDPCLKSAPFASIKEVSYFKEEEEILFSMHTVFRVNAIKQMDKNTQLYQVELQLTSDDDQQLRLLTDLIREEAGDGTGWQRLGILLLKISQFNKAEELYNVLLEQTSDDGEKATYYSHLGLIHSNQGDYEKAIWYYEQGLEIRQKTLPSNHPSLAISYNNIGSVYDNLGEYPKALSYYEKAVEIYQKTLPSNHPNLATSYNNIGSVYYKMGEYSKALSFYAKALEIQQKTLPSNHPHLATSYNNIGNVYDHMGEYSKALSNYEKALEIRQKILPSNHPDLATSYNNIGSVYGSMGEYSKALSYYEKAFEIWQKTVPSNHPSLATSYNNIGSVYYKMGEYSKALSFYEKALEIQQKTLPSNHLSLATSYNNIAFAYTLMAGFSKALSYFERALDIYQRALPPTHPYIKDVKESIEIVKKKL</sequence>
<feature type="region of interest" description="Disordered" evidence="11">
    <location>
        <begin position="1"/>
        <end position="22"/>
    </location>
</feature>
<dbReference type="PROSITE" id="PS50005">
    <property type="entry name" value="TPR"/>
    <property type="match status" value="7"/>
</dbReference>
<comment type="subunit">
    <text evidence="10">Oligomeric complex composed of two heavy chains and two light chains.</text>
</comment>
<dbReference type="Pfam" id="PF13374">
    <property type="entry name" value="TPR_10"/>
    <property type="match status" value="1"/>
</dbReference>
<dbReference type="Gene3D" id="1.25.40.10">
    <property type="entry name" value="Tetratricopeptide repeat domain"/>
    <property type="match status" value="2"/>
</dbReference>
<dbReference type="PANTHER" id="PTHR45641">
    <property type="entry name" value="TETRATRICOPEPTIDE REPEAT PROTEIN (AFU_ORTHOLOGUE AFUA_6G03870)"/>
    <property type="match status" value="1"/>
</dbReference>
<evidence type="ECO:0000256" key="6">
    <source>
        <dbReference type="ARBA" id="ARBA00022803"/>
    </source>
</evidence>
<name>A0A818Z0D8_9BILA</name>
<feature type="repeat" description="TPR" evidence="8">
    <location>
        <begin position="711"/>
        <end position="744"/>
    </location>
</feature>
<keyword evidence="2 9" id="KW-0328">Glycosyltransferase</keyword>
<keyword evidence="3 9" id="KW-0808">Transferase</keyword>
<keyword evidence="10" id="KW-0206">Cytoskeleton</keyword>